<name>A0A2R5FC10_9PROT</name>
<evidence type="ECO:0008006" key="4">
    <source>
        <dbReference type="Google" id="ProtNLM"/>
    </source>
</evidence>
<evidence type="ECO:0000313" key="2">
    <source>
        <dbReference type="EMBL" id="GBG15740.1"/>
    </source>
</evidence>
<dbReference type="RefSeq" id="WP_109016894.1">
    <property type="nucleotide sequence ID" value="NZ_BDOQ01000020.1"/>
</dbReference>
<evidence type="ECO:0000256" key="1">
    <source>
        <dbReference type="SAM" id="Phobius"/>
    </source>
</evidence>
<sequence>MIKNLQLGASFCLIALIALCLAWEGWLAPLRPGGSLLILKAVPLLLPLKGILRGNRYTYQWACMFILLYFTEGAVRAWADGGVAARLAGIEVVLSIAFFALTVAYARQTAPSRQGTPH</sequence>
<feature type="transmembrane region" description="Helical" evidence="1">
    <location>
        <begin position="32"/>
        <end position="52"/>
    </location>
</feature>
<dbReference type="AlphaFoldDB" id="A0A2R5FC10"/>
<protein>
    <recommendedName>
        <fullName evidence="4">DUF2069 domain-containing protein</fullName>
    </recommendedName>
</protein>
<organism evidence="2 3">
    <name type="scientific">Novimethylophilus kurashikiensis</name>
    <dbReference type="NCBI Taxonomy" id="1825523"/>
    <lineage>
        <taxon>Bacteria</taxon>
        <taxon>Pseudomonadati</taxon>
        <taxon>Pseudomonadota</taxon>
        <taxon>Betaproteobacteria</taxon>
        <taxon>Nitrosomonadales</taxon>
        <taxon>Methylophilaceae</taxon>
        <taxon>Novimethylophilus</taxon>
    </lineage>
</organism>
<comment type="caution">
    <text evidence="2">The sequence shown here is derived from an EMBL/GenBank/DDBJ whole genome shotgun (WGS) entry which is preliminary data.</text>
</comment>
<dbReference type="InterPro" id="IPR018643">
    <property type="entry name" value="DUF2069_membrane"/>
</dbReference>
<feature type="transmembrane region" description="Helical" evidence="1">
    <location>
        <begin position="59"/>
        <end position="79"/>
    </location>
</feature>
<keyword evidence="3" id="KW-1185">Reference proteome</keyword>
<keyword evidence="1" id="KW-0472">Membrane</keyword>
<reference evidence="2 3" key="1">
    <citation type="journal article" date="2018" name="Environ. Microbiol.">
        <title>Isolation and genomic characterization of Novimethylophilus kurashikiensis gen. nov. sp. nov., a new lanthanide-dependent methylotrophic species of Methylophilaceae.</title>
        <authorList>
            <person name="Lv H."/>
            <person name="Sahin N."/>
            <person name="Tani A."/>
        </authorList>
    </citation>
    <scope>NUCLEOTIDE SEQUENCE [LARGE SCALE GENOMIC DNA]</scope>
    <source>
        <strain evidence="2 3">La2-4</strain>
    </source>
</reference>
<dbReference type="Proteomes" id="UP000245081">
    <property type="component" value="Unassembled WGS sequence"/>
</dbReference>
<dbReference type="OrthoDB" id="9181360at2"/>
<evidence type="ECO:0000313" key="3">
    <source>
        <dbReference type="Proteomes" id="UP000245081"/>
    </source>
</evidence>
<dbReference type="EMBL" id="BDOQ01000020">
    <property type="protein sequence ID" value="GBG15740.1"/>
    <property type="molecule type" value="Genomic_DNA"/>
</dbReference>
<gene>
    <name evidence="2" type="ORF">NMK_3351</name>
</gene>
<proteinExistence type="predicted"/>
<feature type="transmembrane region" description="Helical" evidence="1">
    <location>
        <begin position="85"/>
        <end position="106"/>
    </location>
</feature>
<accession>A0A2R5FC10</accession>
<keyword evidence="1" id="KW-0812">Transmembrane</keyword>
<dbReference type="Pfam" id="PF09842">
    <property type="entry name" value="DUF2069"/>
    <property type="match status" value="1"/>
</dbReference>
<keyword evidence="1" id="KW-1133">Transmembrane helix</keyword>